<evidence type="ECO:0000313" key="4">
    <source>
        <dbReference type="Proteomes" id="UP000594892"/>
    </source>
</evidence>
<dbReference type="Pfam" id="PF00534">
    <property type="entry name" value="Glycos_transf_1"/>
    <property type="match status" value="1"/>
</dbReference>
<dbReference type="SUPFAM" id="SSF53756">
    <property type="entry name" value="UDP-Glycosyltransferase/glycogen phosphorylase"/>
    <property type="match status" value="1"/>
</dbReference>
<dbReference type="AlphaFoldDB" id="A0AAQ0BVQ0"/>
<organism evidence="2 4">
    <name type="scientific">Burkholderia glumae</name>
    <name type="common">Pseudomonas glumae</name>
    <dbReference type="NCBI Taxonomy" id="337"/>
    <lineage>
        <taxon>Bacteria</taxon>
        <taxon>Pseudomonadati</taxon>
        <taxon>Pseudomonadota</taxon>
        <taxon>Betaproteobacteria</taxon>
        <taxon>Burkholderiales</taxon>
        <taxon>Burkholderiaceae</taxon>
        <taxon>Burkholderia</taxon>
    </lineage>
</organism>
<dbReference type="Gene3D" id="3.40.50.2000">
    <property type="entry name" value="Glycogen Phosphorylase B"/>
    <property type="match status" value="1"/>
</dbReference>
<evidence type="ECO:0000259" key="1">
    <source>
        <dbReference type="Pfam" id="PF00534"/>
    </source>
</evidence>
<keyword evidence="5" id="KW-1185">Reference proteome</keyword>
<evidence type="ECO:0000313" key="5">
    <source>
        <dbReference type="Proteomes" id="UP001056386"/>
    </source>
</evidence>
<dbReference type="Proteomes" id="UP001056386">
    <property type="component" value="Chromosome 1"/>
</dbReference>
<evidence type="ECO:0000313" key="3">
    <source>
        <dbReference type="EMBL" id="USS46708.1"/>
    </source>
</evidence>
<reference evidence="2 4" key="1">
    <citation type="submission" date="2020-12" db="EMBL/GenBank/DDBJ databases">
        <title>FDA dAtabase for Regulatory Grade micrObial Sequences (FDA-ARGOS): Supporting development and validation of Infectious Disease Dx tests.</title>
        <authorList>
            <person name="Minogue T."/>
            <person name="Wolcott M."/>
            <person name="Wasieloski L."/>
            <person name="Aguilar W."/>
            <person name="Moore D."/>
            <person name="Jaissle J."/>
            <person name="Tallon L."/>
            <person name="Sadzewicz L."/>
            <person name="Zhao X."/>
            <person name="Boylan J."/>
            <person name="Ott S."/>
            <person name="Bowen H."/>
            <person name="Vavikolanu K."/>
            <person name="Mehta A."/>
            <person name="Aluvathingal J."/>
            <person name="Nadendla S."/>
            <person name="Yan Y."/>
            <person name="Sichtig H."/>
        </authorList>
    </citation>
    <scope>NUCLEOTIDE SEQUENCE [LARGE SCALE GENOMIC DNA]</scope>
    <source>
        <strain evidence="2 4">FDAARGOS_949</strain>
    </source>
</reference>
<dbReference type="GO" id="GO:0016757">
    <property type="term" value="F:glycosyltransferase activity"/>
    <property type="evidence" value="ECO:0007669"/>
    <property type="project" value="InterPro"/>
</dbReference>
<dbReference type="Proteomes" id="UP000594892">
    <property type="component" value="Chromosome 2"/>
</dbReference>
<proteinExistence type="predicted"/>
<sequence>MPGLKNWRAALLQHAATRWGLPLAGAARKAIATLRSEAARQASRQPRQLLVDVSIIAAQDAGTGIQRVVRSLLAELLETPPAGYTVRAIRATRKRPYVYADRYLETMTGAPIGDDDPPVQVRPGDLFLGLDLTSRISPARQADFLGWHAAGVRFAFVVYDMLPALHPAWFTPRAVQSFERWLTMLAIHADALFCISATVAEQTRRQPRLAAIPTGWFHLGAELAARQGAGQATADDITPCPAGAPRILMVGTIEPRKGHALVIDAFERLWRDGCQASLSIVGRAGWAVEALTARLAAHPESGKRLHWLAGAGDAELARLYESSDGLILASEGEGFGLPIIEAAAQRLPLLLRDLPVFREIAGDHASYFSSVTAAELAPRLQQWLEAIAAGTAPDSGAIKTLSWHESAIQLKSLISRLDARS</sequence>
<dbReference type="EMBL" id="CP099587">
    <property type="protein sequence ID" value="USS46708.1"/>
    <property type="molecule type" value="Genomic_DNA"/>
</dbReference>
<dbReference type="GeneID" id="45697075"/>
<gene>
    <name evidence="2" type="ORF">I6H06_19790</name>
    <name evidence="3" type="ORF">NFI99_17530</name>
</gene>
<reference evidence="3" key="2">
    <citation type="submission" date="2022-06" db="EMBL/GenBank/DDBJ databases">
        <title>Draft genome sequence of Burkholderia glumae strain GR20004 isolated from rice panicle showing bacterial panicle blight.</title>
        <authorList>
            <person name="Choi S.Y."/>
            <person name="Lee Y.H."/>
        </authorList>
    </citation>
    <scope>NUCLEOTIDE SEQUENCE</scope>
    <source>
        <strain evidence="3">GR20004</strain>
    </source>
</reference>
<dbReference type="PANTHER" id="PTHR46401:SF9">
    <property type="entry name" value="MANNOSYLTRANSFERASE A"/>
    <property type="match status" value="1"/>
</dbReference>
<accession>A0AAQ0BVQ0</accession>
<dbReference type="EMBL" id="CP065601">
    <property type="protein sequence ID" value="QPQ94391.1"/>
    <property type="molecule type" value="Genomic_DNA"/>
</dbReference>
<dbReference type="InterPro" id="IPR001296">
    <property type="entry name" value="Glyco_trans_1"/>
</dbReference>
<dbReference type="CDD" id="cd03809">
    <property type="entry name" value="GT4_MtfB-like"/>
    <property type="match status" value="1"/>
</dbReference>
<feature type="domain" description="Glycosyl transferase family 1" evidence="1">
    <location>
        <begin position="241"/>
        <end position="385"/>
    </location>
</feature>
<evidence type="ECO:0000313" key="2">
    <source>
        <dbReference type="EMBL" id="QPQ94391.1"/>
    </source>
</evidence>
<protein>
    <submittedName>
        <fullName evidence="2">Glycosyltransferase family 4 protein</fullName>
    </submittedName>
</protein>
<dbReference type="RefSeq" id="WP_012734741.1">
    <property type="nucleotide sequence ID" value="NZ_CP021074.1"/>
</dbReference>
<name>A0AAQ0BVQ0_BURGL</name>
<dbReference type="PANTHER" id="PTHR46401">
    <property type="entry name" value="GLYCOSYLTRANSFERASE WBBK-RELATED"/>
    <property type="match status" value="1"/>
</dbReference>